<comment type="caution">
    <text evidence="2">The sequence shown here is derived from an EMBL/GenBank/DDBJ whole genome shotgun (WGS) entry which is preliminary data.</text>
</comment>
<evidence type="ECO:0000313" key="3">
    <source>
        <dbReference type="Proteomes" id="UP001066276"/>
    </source>
</evidence>
<gene>
    <name evidence="2" type="ORF">NDU88_006279</name>
</gene>
<dbReference type="AlphaFoldDB" id="A0AAV7TWR7"/>
<sequence>MRPLLPFPRPPFRASDQTGILGRHGTGVRRVRLTGEVPVGLGVFSAKQVFIAHSRMEIWCRGPLNHIRCRGWSVSPPWNPKEKRETKNTDVRGWSISPSWNPKEKRETEYTGKWNYLFLY</sequence>
<feature type="region of interest" description="Disordered" evidence="1">
    <location>
        <begin position="78"/>
        <end position="103"/>
    </location>
</feature>
<protein>
    <submittedName>
        <fullName evidence="2">Uncharacterized protein</fullName>
    </submittedName>
</protein>
<evidence type="ECO:0000256" key="1">
    <source>
        <dbReference type="SAM" id="MobiDB-lite"/>
    </source>
</evidence>
<evidence type="ECO:0000313" key="2">
    <source>
        <dbReference type="EMBL" id="KAJ1181068.1"/>
    </source>
</evidence>
<organism evidence="2 3">
    <name type="scientific">Pleurodeles waltl</name>
    <name type="common">Iberian ribbed newt</name>
    <dbReference type="NCBI Taxonomy" id="8319"/>
    <lineage>
        <taxon>Eukaryota</taxon>
        <taxon>Metazoa</taxon>
        <taxon>Chordata</taxon>
        <taxon>Craniata</taxon>
        <taxon>Vertebrata</taxon>
        <taxon>Euteleostomi</taxon>
        <taxon>Amphibia</taxon>
        <taxon>Batrachia</taxon>
        <taxon>Caudata</taxon>
        <taxon>Salamandroidea</taxon>
        <taxon>Salamandridae</taxon>
        <taxon>Pleurodelinae</taxon>
        <taxon>Pleurodeles</taxon>
    </lineage>
</organism>
<dbReference type="Proteomes" id="UP001066276">
    <property type="component" value="Chromosome 3_2"/>
</dbReference>
<feature type="compositionally biased region" description="Basic and acidic residues" evidence="1">
    <location>
        <begin position="80"/>
        <end position="90"/>
    </location>
</feature>
<dbReference type="EMBL" id="JANPWB010000006">
    <property type="protein sequence ID" value="KAJ1181068.1"/>
    <property type="molecule type" value="Genomic_DNA"/>
</dbReference>
<keyword evidence="3" id="KW-1185">Reference proteome</keyword>
<reference evidence="2" key="1">
    <citation type="journal article" date="2022" name="bioRxiv">
        <title>Sequencing and chromosome-scale assembly of the giantPleurodeles waltlgenome.</title>
        <authorList>
            <person name="Brown T."/>
            <person name="Elewa A."/>
            <person name="Iarovenko S."/>
            <person name="Subramanian E."/>
            <person name="Araus A.J."/>
            <person name="Petzold A."/>
            <person name="Susuki M."/>
            <person name="Suzuki K.-i.T."/>
            <person name="Hayashi T."/>
            <person name="Toyoda A."/>
            <person name="Oliveira C."/>
            <person name="Osipova E."/>
            <person name="Leigh N.D."/>
            <person name="Simon A."/>
            <person name="Yun M.H."/>
        </authorList>
    </citation>
    <scope>NUCLEOTIDE SEQUENCE</scope>
    <source>
        <strain evidence="2">20211129_DDA</strain>
        <tissue evidence="2">Liver</tissue>
    </source>
</reference>
<proteinExistence type="predicted"/>
<name>A0AAV7TWR7_PLEWA</name>
<accession>A0AAV7TWR7</accession>